<reference evidence="1" key="1">
    <citation type="submission" date="2023-06" db="EMBL/GenBank/DDBJ databases">
        <title>Genome sequence of Methancorpusculaceae sp. Ag1.</title>
        <authorList>
            <person name="Protasov E."/>
            <person name="Platt K."/>
            <person name="Poehlein A."/>
            <person name="Daniel R."/>
            <person name="Brune A."/>
        </authorList>
    </citation>
    <scope>NUCLEOTIDE SEQUENCE</scope>
    <source>
        <strain evidence="1">Ag1</strain>
    </source>
</reference>
<evidence type="ECO:0000313" key="2">
    <source>
        <dbReference type="Proteomes" id="UP001273136"/>
    </source>
</evidence>
<protein>
    <submittedName>
        <fullName evidence="1">Uncharacterized protein</fullName>
    </submittedName>
</protein>
<dbReference type="EMBL" id="JAWDKA010000018">
    <property type="protein sequence ID" value="MDV0442641.1"/>
    <property type="molecule type" value="Genomic_DNA"/>
</dbReference>
<name>A0AAE4SAQ9_9EURY</name>
<proteinExistence type="predicted"/>
<comment type="caution">
    <text evidence="1">The sequence shown here is derived from an EMBL/GenBank/DDBJ whole genome shotgun (WGS) entry which is preliminary data.</text>
</comment>
<dbReference type="AlphaFoldDB" id="A0AAE4SAQ9"/>
<gene>
    <name evidence="1" type="ORF">McpAg1_19050</name>
</gene>
<keyword evidence="2" id="KW-1185">Reference proteome</keyword>
<sequence length="55" mass="6294">MQPTKKTCGTCGRWEHDPANPEKRIGTCNTDAERHGGYSVRMRNDKACDKWEAKK</sequence>
<accession>A0AAE4SAQ9</accession>
<evidence type="ECO:0000313" key="1">
    <source>
        <dbReference type="EMBL" id="MDV0442641.1"/>
    </source>
</evidence>
<dbReference type="Proteomes" id="UP001273136">
    <property type="component" value="Unassembled WGS sequence"/>
</dbReference>
<organism evidence="1 2">
    <name type="scientific">Methanorbis furvi</name>
    <dbReference type="NCBI Taxonomy" id="3028299"/>
    <lineage>
        <taxon>Archaea</taxon>
        <taxon>Methanobacteriati</taxon>
        <taxon>Methanobacteriota</taxon>
        <taxon>Stenosarchaea group</taxon>
        <taxon>Methanomicrobia</taxon>
        <taxon>Methanomicrobiales</taxon>
        <taxon>Methanocorpusculaceae</taxon>
        <taxon>Methanorbis</taxon>
    </lineage>
</organism>